<name>A0ABW9KM86_9BACT</name>
<dbReference type="InterPro" id="IPR001279">
    <property type="entry name" value="Metallo-B-lactamas"/>
</dbReference>
<feature type="domain" description="Metallo-beta-lactamase" evidence="1">
    <location>
        <begin position="66"/>
        <end position="266"/>
    </location>
</feature>
<proteinExistence type="predicted"/>
<dbReference type="SUPFAM" id="SSF56281">
    <property type="entry name" value="Metallo-hydrolase/oxidoreductase"/>
    <property type="match status" value="1"/>
</dbReference>
<accession>A0ABW9KM86</accession>
<organism evidence="2 3">
    <name type="scientific">Terriglobus aquaticus</name>
    <dbReference type="NCBI Taxonomy" id="940139"/>
    <lineage>
        <taxon>Bacteria</taxon>
        <taxon>Pseudomonadati</taxon>
        <taxon>Acidobacteriota</taxon>
        <taxon>Terriglobia</taxon>
        <taxon>Terriglobales</taxon>
        <taxon>Acidobacteriaceae</taxon>
        <taxon>Terriglobus</taxon>
    </lineage>
</organism>
<evidence type="ECO:0000313" key="2">
    <source>
        <dbReference type="EMBL" id="MFN2976911.1"/>
    </source>
</evidence>
<protein>
    <submittedName>
        <fullName evidence="2">MBL fold metallo-hydrolase</fullName>
    </submittedName>
</protein>
<dbReference type="PANTHER" id="PTHR15032">
    <property type="entry name" value="N-ACYL-PHOSPHATIDYLETHANOLAMINE-HYDROLYZING PHOSPHOLIPASE D"/>
    <property type="match status" value="1"/>
</dbReference>
<dbReference type="Gene3D" id="3.60.15.10">
    <property type="entry name" value="Ribonuclease Z/Hydroxyacylglutathione hydrolase-like"/>
    <property type="match status" value="1"/>
</dbReference>
<gene>
    <name evidence="2" type="ORF">ACK2TP_14160</name>
</gene>
<evidence type="ECO:0000259" key="1">
    <source>
        <dbReference type="Pfam" id="PF12706"/>
    </source>
</evidence>
<dbReference type="Pfam" id="PF12706">
    <property type="entry name" value="Lactamase_B_2"/>
    <property type="match status" value="1"/>
</dbReference>
<evidence type="ECO:0000313" key="3">
    <source>
        <dbReference type="Proteomes" id="UP001634747"/>
    </source>
</evidence>
<sequence>MRTEMLPASKMPGLFARMLFGKEERIPKQQLGPFRTDLSLFQRQPASGLRVTWLGHSSLLVEIDGTTLLIDPVFSQRASMVQWAGPKRFFPAPLTMDELPHVDAVLLTHDHYDHLDADALRYFDKRKPLYVCSLGVETHLKRWGVGEGRIHPMNWMDRFTVPSESDTPLELTALPARHFSGRGLKRFGTLWSSFSLRTAKHHVYHGADSGWWEGFREIGETFGPFDLVMLEIGAFDQQWHEIHLGPDNALRAAQELQARVVMPIHWGLFNLAFHAWYQPPERFTEIAGAASMPVFLPEPGVPTEFRGEPANSLWWRRYMSAAAERSATHAVKEAGSTAAATVARG</sequence>
<dbReference type="Proteomes" id="UP001634747">
    <property type="component" value="Unassembled WGS sequence"/>
</dbReference>
<dbReference type="EMBL" id="JBJYXY010000001">
    <property type="protein sequence ID" value="MFN2976911.1"/>
    <property type="molecule type" value="Genomic_DNA"/>
</dbReference>
<comment type="caution">
    <text evidence="2">The sequence shown here is derived from an EMBL/GenBank/DDBJ whole genome shotgun (WGS) entry which is preliminary data.</text>
</comment>
<dbReference type="RefSeq" id="WP_263414909.1">
    <property type="nucleotide sequence ID" value="NZ_BAABBH010000001.1"/>
</dbReference>
<dbReference type="InterPro" id="IPR036866">
    <property type="entry name" value="RibonucZ/Hydroxyglut_hydro"/>
</dbReference>
<dbReference type="PANTHER" id="PTHR15032:SF4">
    <property type="entry name" value="N-ACYL-PHOSPHATIDYLETHANOLAMINE-HYDROLYZING PHOSPHOLIPASE D"/>
    <property type="match status" value="1"/>
</dbReference>
<reference evidence="2 3" key="1">
    <citation type="submission" date="2024-12" db="EMBL/GenBank/DDBJ databases">
        <authorList>
            <person name="Lee Y."/>
        </authorList>
    </citation>
    <scope>NUCLEOTIDE SEQUENCE [LARGE SCALE GENOMIC DNA]</scope>
    <source>
        <strain evidence="2 3">03SUJ4</strain>
    </source>
</reference>
<keyword evidence="3" id="KW-1185">Reference proteome</keyword>